<evidence type="ECO:0000256" key="14">
    <source>
        <dbReference type="RuleBase" id="RU000461"/>
    </source>
</evidence>
<evidence type="ECO:0000256" key="6">
    <source>
        <dbReference type="ARBA" id="ARBA00022723"/>
    </source>
</evidence>
<dbReference type="GO" id="GO:0004497">
    <property type="term" value="F:monooxygenase activity"/>
    <property type="evidence" value="ECO:0007669"/>
    <property type="project" value="UniProtKB-KW"/>
</dbReference>
<evidence type="ECO:0008006" key="18">
    <source>
        <dbReference type="Google" id="ProtNLM"/>
    </source>
</evidence>
<evidence type="ECO:0000256" key="7">
    <source>
        <dbReference type="ARBA" id="ARBA00022824"/>
    </source>
</evidence>
<comment type="cofactor">
    <cofactor evidence="1 13">
        <name>heme</name>
        <dbReference type="ChEBI" id="CHEBI:30413"/>
    </cofactor>
</comment>
<evidence type="ECO:0000256" key="15">
    <source>
        <dbReference type="SAM" id="Phobius"/>
    </source>
</evidence>
<evidence type="ECO:0000256" key="11">
    <source>
        <dbReference type="ARBA" id="ARBA00023033"/>
    </source>
</evidence>
<organism evidence="16 17">
    <name type="scientific">Ranatra chinensis</name>
    <dbReference type="NCBI Taxonomy" id="642074"/>
    <lineage>
        <taxon>Eukaryota</taxon>
        <taxon>Metazoa</taxon>
        <taxon>Ecdysozoa</taxon>
        <taxon>Arthropoda</taxon>
        <taxon>Hexapoda</taxon>
        <taxon>Insecta</taxon>
        <taxon>Pterygota</taxon>
        <taxon>Neoptera</taxon>
        <taxon>Paraneoptera</taxon>
        <taxon>Hemiptera</taxon>
        <taxon>Heteroptera</taxon>
        <taxon>Panheteroptera</taxon>
        <taxon>Nepomorpha</taxon>
        <taxon>Nepidae</taxon>
        <taxon>Ranatrinae</taxon>
        <taxon>Ranatra</taxon>
    </lineage>
</organism>
<dbReference type="InterPro" id="IPR017972">
    <property type="entry name" value="Cyt_P450_CS"/>
</dbReference>
<keyword evidence="6 13" id="KW-0479">Metal-binding</keyword>
<keyword evidence="8" id="KW-0492">Microsome</keyword>
<reference evidence="16 17" key="1">
    <citation type="submission" date="2024-07" db="EMBL/GenBank/DDBJ databases">
        <title>Chromosome-level genome assembly of the water stick insect Ranatra chinensis (Heteroptera: Nepidae).</title>
        <authorList>
            <person name="Liu X."/>
        </authorList>
    </citation>
    <scope>NUCLEOTIDE SEQUENCE [LARGE SCALE GENOMIC DNA]</scope>
    <source>
        <strain evidence="16">Cailab_2021Rc</strain>
        <tissue evidence="16">Muscle</tissue>
    </source>
</reference>
<gene>
    <name evidence="16" type="ORF">AAG570_000872</name>
</gene>
<keyword evidence="15" id="KW-1133">Transmembrane helix</keyword>
<keyword evidence="11 14" id="KW-0503">Monooxygenase</keyword>
<comment type="subcellular location">
    <subcellularLocation>
        <location evidence="3">Endoplasmic reticulum membrane</location>
        <topology evidence="3">Peripheral membrane protein</topology>
    </subcellularLocation>
    <subcellularLocation>
        <location evidence="2">Microsome membrane</location>
        <topology evidence="2">Peripheral membrane protein</topology>
    </subcellularLocation>
</comment>
<dbReference type="PRINTS" id="PR00463">
    <property type="entry name" value="EP450I"/>
</dbReference>
<dbReference type="SUPFAM" id="SSF48264">
    <property type="entry name" value="Cytochrome P450"/>
    <property type="match status" value="1"/>
</dbReference>
<dbReference type="EMBL" id="JBFDAA010000001">
    <property type="protein sequence ID" value="KAL1140944.1"/>
    <property type="molecule type" value="Genomic_DNA"/>
</dbReference>
<dbReference type="Pfam" id="PF00067">
    <property type="entry name" value="p450"/>
    <property type="match status" value="1"/>
</dbReference>
<dbReference type="PANTHER" id="PTHR24292:SF54">
    <property type="entry name" value="CYP9F3-RELATED"/>
    <property type="match status" value="1"/>
</dbReference>
<dbReference type="InterPro" id="IPR001128">
    <property type="entry name" value="Cyt_P450"/>
</dbReference>
<comment type="caution">
    <text evidence="16">The sequence shown here is derived from an EMBL/GenBank/DDBJ whole genome shotgun (WGS) entry which is preliminary data.</text>
</comment>
<name>A0ABD0Z0E9_9HEMI</name>
<dbReference type="InterPro" id="IPR002401">
    <property type="entry name" value="Cyt_P450_E_grp-I"/>
</dbReference>
<sequence length="496" mass="56883">MLAVLVWWLAVVIGGMWLMTRPLYWWWRGVSQGGGVPVPLLGTCWPPSRLSRGFSGLLNYLYSTRGGHSFLGFHFFVRPCLLIADPQLINDAFVKNFDTFKSRSTYVNQKRDIIARNVIHLGGDQWRSVRTKMTPYFTPARIKKSLDMAATSLKLVEEQLDRGGTVDVHALMTRYTTHVLTGAFFGVKSDVFDNKEDSFFYHLQRALFDPGFGLRIFLSIVSPWIYDLTRSTLNTPEATRELKDLTFRLIEGRLKNKGHDLMQAMVDQMEKDSKTIEDKYLPDDRSNLRFDMLTITAQMMALYTGGTESSGTTLGFALYEMAVHTSIQDRARAEVRDVLARSHSAQLDYDALQKMRYVNMVISETLRKYPIFNFLHRKATSAYNIPGTDIVLETGTRVFVPVYSIHHDPNYYPDPERFDPDRFTEEEIAKRPAEAYIPFGIGPRYCIGVFSICSVEEWTTSLRSFHFFSIKMHFCSTGSRQLAFTTLPDDKDRNAN</sequence>
<dbReference type="AlphaFoldDB" id="A0ABD0Z0E9"/>
<dbReference type="InterPro" id="IPR036396">
    <property type="entry name" value="Cyt_P450_sf"/>
</dbReference>
<evidence type="ECO:0000256" key="4">
    <source>
        <dbReference type="ARBA" id="ARBA00010617"/>
    </source>
</evidence>
<keyword evidence="5 13" id="KW-0349">Heme</keyword>
<keyword evidence="9 14" id="KW-0560">Oxidoreductase</keyword>
<evidence type="ECO:0000256" key="8">
    <source>
        <dbReference type="ARBA" id="ARBA00022848"/>
    </source>
</evidence>
<evidence type="ECO:0000313" key="16">
    <source>
        <dbReference type="EMBL" id="KAL1140944.1"/>
    </source>
</evidence>
<evidence type="ECO:0000256" key="2">
    <source>
        <dbReference type="ARBA" id="ARBA00004174"/>
    </source>
</evidence>
<evidence type="ECO:0000256" key="5">
    <source>
        <dbReference type="ARBA" id="ARBA00022617"/>
    </source>
</evidence>
<feature type="transmembrane region" description="Helical" evidence="15">
    <location>
        <begin position="6"/>
        <end position="27"/>
    </location>
</feature>
<dbReference type="InterPro" id="IPR050476">
    <property type="entry name" value="Insect_CytP450_Detox"/>
</dbReference>
<keyword evidence="15" id="KW-0812">Transmembrane</keyword>
<dbReference type="Gene3D" id="1.10.630.10">
    <property type="entry name" value="Cytochrome P450"/>
    <property type="match status" value="1"/>
</dbReference>
<proteinExistence type="inferred from homology"/>
<evidence type="ECO:0000256" key="3">
    <source>
        <dbReference type="ARBA" id="ARBA00004406"/>
    </source>
</evidence>
<evidence type="ECO:0000256" key="12">
    <source>
        <dbReference type="ARBA" id="ARBA00023136"/>
    </source>
</evidence>
<comment type="similarity">
    <text evidence="4 14">Belongs to the cytochrome P450 family.</text>
</comment>
<dbReference type="PRINTS" id="PR00385">
    <property type="entry name" value="P450"/>
</dbReference>
<dbReference type="Proteomes" id="UP001558652">
    <property type="component" value="Unassembled WGS sequence"/>
</dbReference>
<keyword evidence="7" id="KW-0256">Endoplasmic reticulum</keyword>
<dbReference type="GO" id="GO:0005789">
    <property type="term" value="C:endoplasmic reticulum membrane"/>
    <property type="evidence" value="ECO:0007669"/>
    <property type="project" value="UniProtKB-SubCell"/>
</dbReference>
<evidence type="ECO:0000256" key="10">
    <source>
        <dbReference type="ARBA" id="ARBA00023004"/>
    </source>
</evidence>
<evidence type="ECO:0000256" key="1">
    <source>
        <dbReference type="ARBA" id="ARBA00001971"/>
    </source>
</evidence>
<evidence type="ECO:0000256" key="9">
    <source>
        <dbReference type="ARBA" id="ARBA00023002"/>
    </source>
</evidence>
<dbReference type="PANTHER" id="PTHR24292">
    <property type="entry name" value="CYTOCHROME P450"/>
    <property type="match status" value="1"/>
</dbReference>
<dbReference type="CDD" id="cd11056">
    <property type="entry name" value="CYP6-like"/>
    <property type="match status" value="1"/>
</dbReference>
<protein>
    <recommendedName>
        <fullName evidence="18">Cytochrome P450</fullName>
    </recommendedName>
</protein>
<keyword evidence="10 13" id="KW-0408">Iron</keyword>
<feature type="binding site" description="axial binding residue" evidence="13">
    <location>
        <position position="446"/>
    </location>
    <ligand>
        <name>heme</name>
        <dbReference type="ChEBI" id="CHEBI:30413"/>
    </ligand>
    <ligandPart>
        <name>Fe</name>
        <dbReference type="ChEBI" id="CHEBI:18248"/>
    </ligandPart>
</feature>
<dbReference type="GO" id="GO:0046872">
    <property type="term" value="F:metal ion binding"/>
    <property type="evidence" value="ECO:0007669"/>
    <property type="project" value="UniProtKB-KW"/>
</dbReference>
<accession>A0ABD0Z0E9</accession>
<keyword evidence="12 15" id="KW-0472">Membrane</keyword>
<evidence type="ECO:0000313" key="17">
    <source>
        <dbReference type="Proteomes" id="UP001558652"/>
    </source>
</evidence>
<keyword evidence="17" id="KW-1185">Reference proteome</keyword>
<evidence type="ECO:0000256" key="13">
    <source>
        <dbReference type="PIRSR" id="PIRSR602401-1"/>
    </source>
</evidence>
<dbReference type="PROSITE" id="PS00086">
    <property type="entry name" value="CYTOCHROME_P450"/>
    <property type="match status" value="1"/>
</dbReference>